<organism evidence="2 3">
    <name type="scientific">Sediminibacterium ginsengisoli</name>
    <dbReference type="NCBI Taxonomy" id="413434"/>
    <lineage>
        <taxon>Bacteria</taxon>
        <taxon>Pseudomonadati</taxon>
        <taxon>Bacteroidota</taxon>
        <taxon>Chitinophagia</taxon>
        <taxon>Chitinophagales</taxon>
        <taxon>Chitinophagaceae</taxon>
        <taxon>Sediminibacterium</taxon>
    </lineage>
</organism>
<evidence type="ECO:0000256" key="1">
    <source>
        <dbReference type="SAM" id="SignalP"/>
    </source>
</evidence>
<feature type="signal peptide" evidence="1">
    <location>
        <begin position="1"/>
        <end position="26"/>
    </location>
</feature>
<sequence>MKRLVTNWPLAVVMLLLAGCSKNNNPAPVPADSQGTRVARIDHSAVYYDSLYYNAGGQIIRIKRFSTNPSPEPAYDIEYNANGTVKQVLQNNGARLVYQYMGQPKPMVVSHFNQAGIKLDYVLYDYDAQGRLHIAETMESIDPSGQAFTYGTQTVYHYRTDGNLDREEISKWTGQRYDPDVVITYDNYDQGNNIDSIGHYLYLGFQRLTKNNPGKRTVTSNGTSVEWQYTYQFNTGFMPVEKKERYTILGQPYESLIRYHYY</sequence>
<dbReference type="EMBL" id="FUWH01000010">
    <property type="protein sequence ID" value="SKA10237.1"/>
    <property type="molecule type" value="Genomic_DNA"/>
</dbReference>
<reference evidence="2 3" key="1">
    <citation type="submission" date="2017-02" db="EMBL/GenBank/DDBJ databases">
        <authorList>
            <person name="Peterson S.W."/>
        </authorList>
    </citation>
    <scope>NUCLEOTIDE SEQUENCE [LARGE SCALE GENOMIC DNA]</scope>
    <source>
        <strain evidence="2 3">DSM 22335</strain>
    </source>
</reference>
<keyword evidence="1" id="KW-0732">Signal</keyword>
<gene>
    <name evidence="2" type="ORF">SAMN04488132_11091</name>
</gene>
<feature type="chain" id="PRO_5012413938" description="YD repeat-containing protein" evidence="1">
    <location>
        <begin position="27"/>
        <end position="262"/>
    </location>
</feature>
<dbReference type="AlphaFoldDB" id="A0A1T4R310"/>
<dbReference type="Proteomes" id="UP000190888">
    <property type="component" value="Unassembled WGS sequence"/>
</dbReference>
<protein>
    <recommendedName>
        <fullName evidence="4">YD repeat-containing protein</fullName>
    </recommendedName>
</protein>
<evidence type="ECO:0000313" key="3">
    <source>
        <dbReference type="Proteomes" id="UP000190888"/>
    </source>
</evidence>
<evidence type="ECO:0008006" key="4">
    <source>
        <dbReference type="Google" id="ProtNLM"/>
    </source>
</evidence>
<accession>A0A1T4R310</accession>
<evidence type="ECO:0000313" key="2">
    <source>
        <dbReference type="EMBL" id="SKA10237.1"/>
    </source>
</evidence>
<keyword evidence="3" id="KW-1185">Reference proteome</keyword>
<proteinExistence type="predicted"/>
<name>A0A1T4R310_9BACT</name>
<dbReference type="RefSeq" id="WP_078832336.1">
    <property type="nucleotide sequence ID" value="NZ_FUWH01000010.1"/>
</dbReference>
<dbReference type="OrthoDB" id="636957at2"/>
<dbReference type="STRING" id="413434.SAMN04488132_11091"/>
<dbReference type="PROSITE" id="PS51257">
    <property type="entry name" value="PROKAR_LIPOPROTEIN"/>
    <property type="match status" value="1"/>
</dbReference>